<accession>Q1ILZ8</accession>
<dbReference type="EnsemblBacteria" id="ABF42102">
    <property type="protein sequence ID" value="ABF42102"/>
    <property type="gene ID" value="Acid345_3101"/>
</dbReference>
<name>Q1ILZ8_KORVE</name>
<dbReference type="Proteomes" id="UP000002432">
    <property type="component" value="Chromosome"/>
</dbReference>
<dbReference type="RefSeq" id="WP_011523901.1">
    <property type="nucleotide sequence ID" value="NC_008009.1"/>
</dbReference>
<reference evidence="2 3" key="1">
    <citation type="journal article" date="2009" name="Appl. Environ. Microbiol.">
        <title>Three genomes from the phylum Acidobacteria provide insight into the lifestyles of these microorganisms in soils.</title>
        <authorList>
            <person name="Ward N.L."/>
            <person name="Challacombe J.F."/>
            <person name="Janssen P.H."/>
            <person name="Henrissat B."/>
            <person name="Coutinho P.M."/>
            <person name="Wu M."/>
            <person name="Xie G."/>
            <person name="Haft D.H."/>
            <person name="Sait M."/>
            <person name="Badger J."/>
            <person name="Barabote R.D."/>
            <person name="Bradley B."/>
            <person name="Brettin T.S."/>
            <person name="Brinkac L.M."/>
            <person name="Bruce D."/>
            <person name="Creasy T."/>
            <person name="Daugherty S.C."/>
            <person name="Davidsen T.M."/>
            <person name="DeBoy R.T."/>
            <person name="Detter J.C."/>
            <person name="Dodson R.J."/>
            <person name="Durkin A.S."/>
            <person name="Ganapathy A."/>
            <person name="Gwinn-Giglio M."/>
            <person name="Han C.S."/>
            <person name="Khouri H."/>
            <person name="Kiss H."/>
            <person name="Kothari S.P."/>
            <person name="Madupu R."/>
            <person name="Nelson K.E."/>
            <person name="Nelson W.C."/>
            <person name="Paulsen I."/>
            <person name="Penn K."/>
            <person name="Ren Q."/>
            <person name="Rosovitz M.J."/>
            <person name="Selengut J.D."/>
            <person name="Shrivastava S."/>
            <person name="Sullivan S.A."/>
            <person name="Tapia R."/>
            <person name="Thompson L.S."/>
            <person name="Watkins K.L."/>
            <person name="Yang Q."/>
            <person name="Yu C."/>
            <person name="Zafar N."/>
            <person name="Zhou L."/>
            <person name="Kuske C.R."/>
        </authorList>
    </citation>
    <scope>NUCLEOTIDE SEQUENCE [LARGE SCALE GENOMIC DNA]</scope>
    <source>
        <strain evidence="2 3">Ellin345</strain>
    </source>
</reference>
<proteinExistence type="predicted"/>
<gene>
    <name evidence="2" type="ordered locus">Acid345_3101</name>
</gene>
<feature type="chain" id="PRO_5004190907" description="Tetratricopeptide repeat protein" evidence="1">
    <location>
        <begin position="23"/>
        <end position="276"/>
    </location>
</feature>
<evidence type="ECO:0000256" key="1">
    <source>
        <dbReference type="SAM" id="SignalP"/>
    </source>
</evidence>
<dbReference type="eggNOG" id="COG0457">
    <property type="taxonomic scope" value="Bacteria"/>
</dbReference>
<dbReference type="OrthoDB" id="117149at2"/>
<organism evidence="2 3">
    <name type="scientific">Koribacter versatilis (strain Ellin345)</name>
    <dbReference type="NCBI Taxonomy" id="204669"/>
    <lineage>
        <taxon>Bacteria</taxon>
        <taxon>Pseudomonadati</taxon>
        <taxon>Acidobacteriota</taxon>
        <taxon>Terriglobia</taxon>
        <taxon>Terriglobales</taxon>
        <taxon>Candidatus Korobacteraceae</taxon>
        <taxon>Candidatus Korobacter</taxon>
    </lineage>
</organism>
<dbReference type="HOGENOM" id="CLU_1007545_0_0_0"/>
<dbReference type="STRING" id="204669.Acid345_3101"/>
<keyword evidence="3" id="KW-1185">Reference proteome</keyword>
<feature type="signal peptide" evidence="1">
    <location>
        <begin position="1"/>
        <end position="22"/>
    </location>
</feature>
<dbReference type="EMBL" id="CP000360">
    <property type="protein sequence ID" value="ABF42102.1"/>
    <property type="molecule type" value="Genomic_DNA"/>
</dbReference>
<evidence type="ECO:0000313" key="2">
    <source>
        <dbReference type="EMBL" id="ABF42102.1"/>
    </source>
</evidence>
<evidence type="ECO:0000313" key="3">
    <source>
        <dbReference type="Proteomes" id="UP000002432"/>
    </source>
</evidence>
<dbReference type="AlphaFoldDB" id="Q1ILZ8"/>
<dbReference type="KEGG" id="aba:Acid345_3101"/>
<sequence>MKLGAILLTMAVVGATAAPAVAICGASSQDIEIGYRQMYNLDFATAHKTFATYENAHPDDPLAHVSNAAAYLFGEFDRMHVLEIELFADNSHFEKREKVAPDPATRDAFEHELAVADGISMRRLAKSANDAEALFAQILANGLRGDYEALIEKKNLASLTYMKASRGKAEQLLSLDPHCYDAYLAVGVENYLLGINPAPVRWVLRMTGAQTDKADGIQKLQLTAEKGDYLAPFARLLLAVAAVREKDPVRAKELLSGLAQEFPQNHLYAAQLARIH</sequence>
<evidence type="ECO:0008006" key="4">
    <source>
        <dbReference type="Google" id="ProtNLM"/>
    </source>
</evidence>
<protein>
    <recommendedName>
        <fullName evidence="4">Tetratricopeptide repeat protein</fullName>
    </recommendedName>
</protein>
<keyword evidence="1" id="KW-0732">Signal</keyword>